<dbReference type="Proteomes" id="UP000011717">
    <property type="component" value="Unassembled WGS sequence"/>
</dbReference>
<evidence type="ECO:0000256" key="14">
    <source>
        <dbReference type="ARBA" id="ARBA00023204"/>
    </source>
</evidence>
<dbReference type="PANTHER" id="PTHR10133">
    <property type="entry name" value="DNA POLYMERASE I"/>
    <property type="match status" value="1"/>
</dbReference>
<comment type="function">
    <text evidence="17">In addition to polymerase activity, this DNA polymerase exhibits 3'-5' and 5'-3' exonuclease activity.</text>
</comment>
<dbReference type="InterPro" id="IPR002421">
    <property type="entry name" value="5-3_exonuclease"/>
</dbReference>
<dbReference type="InterPro" id="IPR020045">
    <property type="entry name" value="DNA_polI_H3TH"/>
</dbReference>
<keyword evidence="6 17" id="KW-0548">Nucleotidyltransferase</keyword>
<dbReference type="Gene3D" id="1.10.150.20">
    <property type="entry name" value="5' to 3' exonuclease, C-terminal subdomain"/>
    <property type="match status" value="2"/>
</dbReference>
<dbReference type="PRINTS" id="PR00868">
    <property type="entry name" value="DNAPOLI"/>
</dbReference>
<keyword evidence="8" id="KW-0540">Nuclease</keyword>
<comment type="similarity">
    <text evidence="1 17">Belongs to the DNA polymerase type-A family.</text>
</comment>
<dbReference type="EC" id="2.7.7.7" evidence="3 16"/>
<dbReference type="FunFam" id="1.10.150.20:FF:000002">
    <property type="entry name" value="DNA polymerase I"/>
    <property type="match status" value="1"/>
</dbReference>
<evidence type="ECO:0000259" key="18">
    <source>
        <dbReference type="SMART" id="SM00474"/>
    </source>
</evidence>
<dbReference type="FunFam" id="1.20.1060.10:FF:000001">
    <property type="entry name" value="DNA polymerase I"/>
    <property type="match status" value="1"/>
</dbReference>
<dbReference type="GO" id="GO:0006261">
    <property type="term" value="P:DNA-templated DNA replication"/>
    <property type="evidence" value="ECO:0007669"/>
    <property type="project" value="UniProtKB-UniRule"/>
</dbReference>
<evidence type="ECO:0000256" key="12">
    <source>
        <dbReference type="ARBA" id="ARBA00022932"/>
    </source>
</evidence>
<dbReference type="NCBIfam" id="NF004397">
    <property type="entry name" value="PRK05755.1"/>
    <property type="match status" value="1"/>
</dbReference>
<reference evidence="21 22" key="1">
    <citation type="journal article" date="2013" name="Genome Announc.">
        <title>Draft Genome Sequence of Strain JLT2015T, Belonging to the Family Sphingomonadaceae of the Alphaproteobacteria.</title>
        <authorList>
            <person name="Tang K."/>
            <person name="Liu K."/>
            <person name="Li S."/>
            <person name="Jiao N."/>
        </authorList>
    </citation>
    <scope>NUCLEOTIDE SEQUENCE [LARGE SCALE GENOMIC DNA]</scope>
    <source>
        <strain evidence="21 22">JLT2015</strain>
    </source>
</reference>
<dbReference type="PANTHER" id="PTHR10133:SF27">
    <property type="entry name" value="DNA POLYMERASE NU"/>
    <property type="match status" value="1"/>
</dbReference>
<dbReference type="SMART" id="SM00279">
    <property type="entry name" value="HhH2"/>
    <property type="match status" value="1"/>
</dbReference>
<dbReference type="InterPro" id="IPR018320">
    <property type="entry name" value="DNA_polymerase_1"/>
</dbReference>
<dbReference type="InterPro" id="IPR036279">
    <property type="entry name" value="5-3_exonuclease_C_sf"/>
</dbReference>
<keyword evidence="14 17" id="KW-0234">DNA repair</keyword>
<evidence type="ECO:0000256" key="2">
    <source>
        <dbReference type="ARBA" id="ARBA00011541"/>
    </source>
</evidence>
<dbReference type="SUPFAM" id="SSF47807">
    <property type="entry name" value="5' to 3' exonuclease, C-terminal subdomain"/>
    <property type="match status" value="1"/>
</dbReference>
<dbReference type="SMART" id="SM00482">
    <property type="entry name" value="POLAc"/>
    <property type="match status" value="1"/>
</dbReference>
<comment type="catalytic activity">
    <reaction evidence="15 17">
        <text>DNA(n) + a 2'-deoxyribonucleoside 5'-triphosphate = DNA(n+1) + diphosphate</text>
        <dbReference type="Rhea" id="RHEA:22508"/>
        <dbReference type="Rhea" id="RHEA-COMP:17339"/>
        <dbReference type="Rhea" id="RHEA-COMP:17340"/>
        <dbReference type="ChEBI" id="CHEBI:33019"/>
        <dbReference type="ChEBI" id="CHEBI:61560"/>
        <dbReference type="ChEBI" id="CHEBI:173112"/>
        <dbReference type="EC" id="2.7.7.7"/>
    </reaction>
</comment>
<evidence type="ECO:0000256" key="7">
    <source>
        <dbReference type="ARBA" id="ARBA00022705"/>
    </source>
</evidence>
<dbReference type="CDD" id="cd09898">
    <property type="entry name" value="H3TH_53EXO"/>
    <property type="match status" value="1"/>
</dbReference>
<feature type="domain" description="3'-5' exonuclease" evidence="18">
    <location>
        <begin position="319"/>
        <end position="514"/>
    </location>
</feature>
<dbReference type="AlphaFoldDB" id="M2S8P4"/>
<dbReference type="Gene3D" id="3.30.70.370">
    <property type="match status" value="1"/>
</dbReference>
<dbReference type="SUPFAM" id="SSF88723">
    <property type="entry name" value="PIN domain-like"/>
    <property type="match status" value="1"/>
</dbReference>
<evidence type="ECO:0000256" key="17">
    <source>
        <dbReference type="RuleBase" id="RU004460"/>
    </source>
</evidence>
<dbReference type="PATRIC" id="fig|1234595.3.peg.2905"/>
<keyword evidence="5 17" id="KW-0808">Transferase</keyword>
<keyword evidence="11 17" id="KW-0269">Exonuclease</keyword>
<dbReference type="GO" id="GO:0008408">
    <property type="term" value="F:3'-5' exonuclease activity"/>
    <property type="evidence" value="ECO:0007669"/>
    <property type="project" value="UniProtKB-UniRule"/>
</dbReference>
<evidence type="ECO:0000256" key="10">
    <source>
        <dbReference type="ARBA" id="ARBA00022801"/>
    </source>
</evidence>
<dbReference type="FunFam" id="3.40.50.1010:FF:000001">
    <property type="entry name" value="DNA polymerase I"/>
    <property type="match status" value="1"/>
</dbReference>
<accession>M2S8P4</accession>
<dbReference type="GO" id="GO:0003887">
    <property type="term" value="F:DNA-directed DNA polymerase activity"/>
    <property type="evidence" value="ECO:0007669"/>
    <property type="project" value="UniProtKB-UniRule"/>
</dbReference>
<keyword evidence="10 17" id="KW-0378">Hydrolase</keyword>
<keyword evidence="9 17" id="KW-0227">DNA damage</keyword>
<dbReference type="Gene3D" id="1.20.1060.10">
    <property type="entry name" value="Taq DNA Polymerase, Chain T, domain 4"/>
    <property type="match status" value="1"/>
</dbReference>
<dbReference type="Gene3D" id="3.40.50.1010">
    <property type="entry name" value="5'-nuclease"/>
    <property type="match status" value="1"/>
</dbReference>
<dbReference type="SUPFAM" id="SSF56672">
    <property type="entry name" value="DNA/RNA polymerases"/>
    <property type="match status" value="1"/>
</dbReference>
<dbReference type="Gene3D" id="3.30.420.10">
    <property type="entry name" value="Ribonuclease H-like superfamily/Ribonuclease H"/>
    <property type="match status" value="1"/>
</dbReference>
<dbReference type="InterPro" id="IPR012337">
    <property type="entry name" value="RNaseH-like_sf"/>
</dbReference>
<evidence type="ECO:0000259" key="19">
    <source>
        <dbReference type="SMART" id="SM00475"/>
    </source>
</evidence>
<dbReference type="InterPro" id="IPR043502">
    <property type="entry name" value="DNA/RNA_pol_sf"/>
</dbReference>
<evidence type="ECO:0000256" key="1">
    <source>
        <dbReference type="ARBA" id="ARBA00007705"/>
    </source>
</evidence>
<dbReference type="InterPro" id="IPR036397">
    <property type="entry name" value="RNaseH_sf"/>
</dbReference>
<name>M2S8P4_9SPHN</name>
<protein>
    <recommendedName>
        <fullName evidence="4 16">DNA polymerase I</fullName>
        <ecNumber evidence="3 16">2.7.7.7</ecNumber>
    </recommendedName>
</protein>
<gene>
    <name evidence="17" type="primary">polA</name>
    <name evidence="21" type="ORF">C725_2902</name>
</gene>
<dbReference type="GO" id="GO:0008409">
    <property type="term" value="F:5'-3' exonuclease activity"/>
    <property type="evidence" value="ECO:0007669"/>
    <property type="project" value="UniProtKB-UniRule"/>
</dbReference>
<evidence type="ECO:0000256" key="16">
    <source>
        <dbReference type="NCBIfam" id="TIGR00593"/>
    </source>
</evidence>
<dbReference type="EMBL" id="AMRV01000017">
    <property type="protein sequence ID" value="EMD81745.1"/>
    <property type="molecule type" value="Genomic_DNA"/>
</dbReference>
<evidence type="ECO:0000256" key="15">
    <source>
        <dbReference type="ARBA" id="ARBA00049244"/>
    </source>
</evidence>
<organism evidence="21 22">
    <name type="scientific">Pacificimonas flava</name>
    <dbReference type="NCBI Taxonomy" id="1234595"/>
    <lineage>
        <taxon>Bacteria</taxon>
        <taxon>Pseudomonadati</taxon>
        <taxon>Pseudomonadota</taxon>
        <taxon>Alphaproteobacteria</taxon>
        <taxon>Sphingomonadales</taxon>
        <taxon>Sphingosinicellaceae</taxon>
        <taxon>Pacificimonas</taxon>
    </lineage>
</organism>
<evidence type="ECO:0000256" key="8">
    <source>
        <dbReference type="ARBA" id="ARBA00022722"/>
    </source>
</evidence>
<dbReference type="CDD" id="cd08637">
    <property type="entry name" value="DNA_pol_A_pol_I_C"/>
    <property type="match status" value="1"/>
</dbReference>
<dbReference type="OrthoDB" id="9806424at2"/>
<evidence type="ECO:0000313" key="21">
    <source>
        <dbReference type="EMBL" id="EMD81745.1"/>
    </source>
</evidence>
<dbReference type="CDD" id="cd06139">
    <property type="entry name" value="DNA_polA_I_Ecoli_like_exo"/>
    <property type="match status" value="1"/>
</dbReference>
<keyword evidence="7 17" id="KW-0235">DNA replication</keyword>
<evidence type="ECO:0000256" key="11">
    <source>
        <dbReference type="ARBA" id="ARBA00022839"/>
    </source>
</evidence>
<dbReference type="Pfam" id="PF01612">
    <property type="entry name" value="DNA_pol_A_exo1"/>
    <property type="match status" value="1"/>
</dbReference>
<dbReference type="CDD" id="cd09859">
    <property type="entry name" value="PIN_53EXO"/>
    <property type="match status" value="1"/>
</dbReference>
<dbReference type="InterPro" id="IPR020046">
    <property type="entry name" value="5-3_exonucl_a-hlix_arch_N"/>
</dbReference>
<proteinExistence type="inferred from homology"/>
<comment type="caution">
    <text evidence="21">The sequence shown here is derived from an EMBL/GenBank/DDBJ whole genome shotgun (WGS) entry which is preliminary data.</text>
</comment>
<dbReference type="SMART" id="SM00475">
    <property type="entry name" value="53EXOc"/>
    <property type="match status" value="1"/>
</dbReference>
<dbReference type="GO" id="GO:0003677">
    <property type="term" value="F:DNA binding"/>
    <property type="evidence" value="ECO:0007669"/>
    <property type="project" value="UniProtKB-UniRule"/>
</dbReference>
<evidence type="ECO:0000259" key="20">
    <source>
        <dbReference type="SMART" id="SM00482"/>
    </source>
</evidence>
<dbReference type="NCBIfam" id="TIGR00593">
    <property type="entry name" value="pola"/>
    <property type="match status" value="1"/>
</dbReference>
<dbReference type="PROSITE" id="PS00447">
    <property type="entry name" value="DNA_POLYMERASE_A"/>
    <property type="match status" value="1"/>
</dbReference>
<dbReference type="GO" id="GO:0006302">
    <property type="term" value="P:double-strand break repair"/>
    <property type="evidence" value="ECO:0007669"/>
    <property type="project" value="TreeGrafter"/>
</dbReference>
<dbReference type="InterPro" id="IPR008918">
    <property type="entry name" value="HhH2"/>
</dbReference>
<evidence type="ECO:0000256" key="3">
    <source>
        <dbReference type="ARBA" id="ARBA00012417"/>
    </source>
</evidence>
<dbReference type="RefSeq" id="WP_008603866.1">
    <property type="nucleotide sequence ID" value="NZ_AMRV01000017.1"/>
</dbReference>
<keyword evidence="22" id="KW-1185">Reference proteome</keyword>
<evidence type="ECO:0000256" key="13">
    <source>
        <dbReference type="ARBA" id="ARBA00023125"/>
    </source>
</evidence>
<keyword evidence="12 17" id="KW-0239">DNA-directed DNA polymerase</keyword>
<evidence type="ECO:0000313" key="22">
    <source>
        <dbReference type="Proteomes" id="UP000011717"/>
    </source>
</evidence>
<dbReference type="FunFam" id="1.10.150.20:FF:000003">
    <property type="entry name" value="DNA polymerase I"/>
    <property type="match status" value="1"/>
</dbReference>
<comment type="subunit">
    <text evidence="2">Single-chain monomer with multiple functions.</text>
</comment>
<evidence type="ECO:0000256" key="9">
    <source>
        <dbReference type="ARBA" id="ARBA00022763"/>
    </source>
</evidence>
<dbReference type="SUPFAM" id="SSF53098">
    <property type="entry name" value="Ribonuclease H-like"/>
    <property type="match status" value="1"/>
</dbReference>
<dbReference type="Pfam" id="PF02739">
    <property type="entry name" value="5_3_exonuc_N"/>
    <property type="match status" value="1"/>
</dbReference>
<feature type="domain" description="5'-3' exonuclease" evidence="19">
    <location>
        <begin position="7"/>
        <end position="267"/>
    </location>
</feature>
<dbReference type="Pfam" id="PF00476">
    <property type="entry name" value="DNA_pol_A"/>
    <property type="match status" value="1"/>
</dbReference>
<evidence type="ECO:0000256" key="4">
    <source>
        <dbReference type="ARBA" id="ARBA00020311"/>
    </source>
</evidence>
<evidence type="ECO:0000256" key="6">
    <source>
        <dbReference type="ARBA" id="ARBA00022695"/>
    </source>
</evidence>
<dbReference type="SMART" id="SM00474">
    <property type="entry name" value="35EXOc"/>
    <property type="match status" value="1"/>
</dbReference>
<evidence type="ECO:0000256" key="5">
    <source>
        <dbReference type="ARBA" id="ARBA00022679"/>
    </source>
</evidence>
<feature type="domain" description="DNA-directed DNA polymerase family A palm" evidence="20">
    <location>
        <begin position="684"/>
        <end position="891"/>
    </location>
</feature>
<dbReference type="InterPro" id="IPR019760">
    <property type="entry name" value="DNA-dir_DNA_pol_A_CS"/>
</dbReference>
<sequence>MPADTQNHLYLVDGSGYIFRAYHVLPPLTNKDGVPAGAVYGFSNMLWKLIDELNDTDGPTHMAVIFDASSHTFRNDMYDKYKAQRPEPPEDLKPQFPLIRDATRAFSVPCIESQGVEADDIIACYTHAAKALGWKVTIVSSDKDLMQLVDGEQVDMLDTMKNKRIGPAEVEEKFGVPPGKVGEVLALMGDSVDNVPGVKGVGVKTAARLIGEYGDTETLISRAAEIKQPKLRENIQNSVEDIRISRQLVELFCDWELSEPLEDFALKQPPVEPLQAFLEQHGFKSLLAKLGVRASGTPKPVAADTPVAPEQIPFQHEDYETVTTMDRLDAWIAEAREIGCVGFDTETNDLNCMRADLVGISLATRPGRACYIPLAHVSDEGLLGEAPQQLDRDAALEKLRVLLEDPATLKIGHNIKYDLLVLRNRHGIDVAPIEDTMLMGYVLDCGKHVGGQYGLDPSAQRELGHETIPFKAVAGAGKAQVTFDKVPLKRATEYAAEDADVALRLYGAWKPRLWRDRMTTVYERLERPLVPVLARMEERGIAVDRAALSRLSSDYAARMEALEAEIHELAGESFNIGSPKQLGDILFGKMELPGGKKSSKTGAYSTDVAVLETLAVDGFDLPRKVLDWRQLSKLKSTYADALVAAINPSTNRVHTSFTLAASTTGRLASSDPNLQNIPIRTEEGAKIRETFIAERGNVLLSADYSQIELRLLAHIAGIPQLKQAFEDGIDIHAMTASEMFGVPVEGMEPGVRRDAKAINFGIIYGISAFGLARNLGIERDRAADYINRYFERFPGIRDYMNRTKLHAREKGYVETLFGRRTHTPMIKSSRQNERGFAERAAINAPIQGTAADIIRRAMVRIEPALAAEKIESARMLLQVHDELIFEVDPKEADAAGRVIKRVMEEACQPVLTLDVPLVVEVGTGESWAAAH</sequence>
<keyword evidence="13 17" id="KW-0238">DNA-binding</keyword>
<dbReference type="InterPro" id="IPR029060">
    <property type="entry name" value="PIN-like_dom_sf"/>
</dbReference>
<dbReference type="Pfam" id="PF01367">
    <property type="entry name" value="5_3_exonuc"/>
    <property type="match status" value="1"/>
</dbReference>
<dbReference type="InterPro" id="IPR001098">
    <property type="entry name" value="DNA-dir_DNA_pol_A_palm_dom"/>
</dbReference>
<dbReference type="InterPro" id="IPR002298">
    <property type="entry name" value="DNA_polymerase_A"/>
</dbReference>
<dbReference type="InterPro" id="IPR002562">
    <property type="entry name" value="3'-5'_exonuclease_dom"/>
</dbReference>